<keyword evidence="7" id="KW-0406">Ion transport</keyword>
<evidence type="ECO:0000313" key="14">
    <source>
        <dbReference type="EMBL" id="PTM59889.1"/>
    </source>
</evidence>
<dbReference type="GO" id="GO:0016887">
    <property type="term" value="F:ATP hydrolysis activity"/>
    <property type="evidence" value="ECO:0007669"/>
    <property type="project" value="InterPro"/>
</dbReference>
<evidence type="ECO:0000256" key="9">
    <source>
        <dbReference type="ARBA" id="ARBA00052482"/>
    </source>
</evidence>
<dbReference type="InterPro" id="IPR050093">
    <property type="entry name" value="ABC_SmlMolc_Importer"/>
</dbReference>
<dbReference type="SUPFAM" id="SSF52540">
    <property type="entry name" value="P-loop containing nucleoside triphosphate hydrolases"/>
    <property type="match status" value="1"/>
</dbReference>
<dbReference type="PROSITE" id="PS00211">
    <property type="entry name" value="ABC_TRANSPORTER_1"/>
    <property type="match status" value="1"/>
</dbReference>
<dbReference type="InterPro" id="IPR012340">
    <property type="entry name" value="NA-bd_OB-fold"/>
</dbReference>
<accession>A0A2T4ZDC7</accession>
<dbReference type="GO" id="GO:0005524">
    <property type="term" value="F:ATP binding"/>
    <property type="evidence" value="ECO:0007669"/>
    <property type="project" value="UniProtKB-KW"/>
</dbReference>
<dbReference type="RefSeq" id="WP_107727239.1">
    <property type="nucleotide sequence ID" value="NZ_PZZP01000001.1"/>
</dbReference>
<dbReference type="InterPro" id="IPR015853">
    <property type="entry name" value="ABC_transpr_FbpC"/>
</dbReference>
<dbReference type="SMART" id="SM00382">
    <property type="entry name" value="AAA"/>
    <property type="match status" value="1"/>
</dbReference>
<evidence type="ECO:0000313" key="15">
    <source>
        <dbReference type="Proteomes" id="UP000241639"/>
    </source>
</evidence>
<dbReference type="Gene3D" id="3.40.50.300">
    <property type="entry name" value="P-loop containing nucleotide triphosphate hydrolases"/>
    <property type="match status" value="1"/>
</dbReference>
<feature type="domain" description="ABC transporter" evidence="13">
    <location>
        <begin position="4"/>
        <end position="238"/>
    </location>
</feature>
<sequence length="361" mass="40871">MSVISLEAITKNYPRQTQPAVRDLHFTVEKGEILTLLGPSGCGKTSTLRMIAGFEKPDFGRIRIGEKTVFDPNTWIPPEDRGVGMVFQDYALFPHLTVEKNVAFGLQKLKRSERSKRVQEVLALVGLEGYHKRYPHQLSGGQQQRIALARALAPHPHVILLDEPFSNLDVHLKSQMRREIRQIIRETGITAIFVTHDQKDALALSDQVAVMQAGQLLQRDTPQQVYQHPVNAFVAEFLGKTNLLRAEVSKNCLCTEIGEMPCKMRQPADNYEQVLLSVRPEICRLDQNGCFVGKVKEVEYSGEYQEVTVSIRKNEDVGEATEMKIYIDPHQPIEPDQQIRFNIVPDRVTIIPTEKELVGQP</sequence>
<evidence type="ECO:0000256" key="5">
    <source>
        <dbReference type="ARBA" id="ARBA00022840"/>
    </source>
</evidence>
<dbReference type="PROSITE" id="PS50893">
    <property type="entry name" value="ABC_TRANSPORTER_2"/>
    <property type="match status" value="1"/>
</dbReference>
<dbReference type="AlphaFoldDB" id="A0A2T4ZDC7"/>
<dbReference type="FunFam" id="3.40.50.300:FF:000425">
    <property type="entry name" value="Probable ABC transporter, ATP-binding subunit"/>
    <property type="match status" value="1"/>
</dbReference>
<keyword evidence="6" id="KW-0408">Iron</keyword>
<protein>
    <recommendedName>
        <fullName evidence="12">Carnitine transport ATP-binding protein OpuCA</fullName>
        <ecNumber evidence="11">7.6.2.9</ecNumber>
    </recommendedName>
</protein>
<name>A0A2T4ZDC7_9BACL</name>
<dbReference type="CDD" id="cd03259">
    <property type="entry name" value="ABC_Carb_Solutes_like"/>
    <property type="match status" value="1"/>
</dbReference>
<dbReference type="InterPro" id="IPR003439">
    <property type="entry name" value="ABC_transporter-like_ATP-bd"/>
</dbReference>
<keyword evidence="1" id="KW-0813">Transport</keyword>
<evidence type="ECO:0000256" key="3">
    <source>
        <dbReference type="ARBA" id="ARBA00022496"/>
    </source>
</evidence>
<comment type="subunit">
    <text evidence="10">The complex is composed of two ATP-binding proteins (OpuCA), two transmembrane proteins (OpuCB and OpuCD) and a solute-binding protein (OpuCC).</text>
</comment>
<dbReference type="Proteomes" id="UP000241639">
    <property type="component" value="Unassembled WGS sequence"/>
</dbReference>
<comment type="catalytic activity">
    <reaction evidence="9">
        <text>a quaternary ammonium(out) + ATP + H2O = a quaternary ammonium(in) + ADP + phosphate + H(+)</text>
        <dbReference type="Rhea" id="RHEA:11036"/>
        <dbReference type="ChEBI" id="CHEBI:15377"/>
        <dbReference type="ChEBI" id="CHEBI:15378"/>
        <dbReference type="ChEBI" id="CHEBI:30616"/>
        <dbReference type="ChEBI" id="CHEBI:35267"/>
        <dbReference type="ChEBI" id="CHEBI:43474"/>
        <dbReference type="ChEBI" id="CHEBI:456216"/>
        <dbReference type="EC" id="7.6.2.9"/>
    </reaction>
</comment>
<evidence type="ECO:0000256" key="10">
    <source>
        <dbReference type="ARBA" id="ARBA00063934"/>
    </source>
</evidence>
<keyword evidence="4" id="KW-0547">Nucleotide-binding</keyword>
<dbReference type="PANTHER" id="PTHR42781:SF4">
    <property type="entry name" value="SPERMIDINE_PUTRESCINE IMPORT ATP-BINDING PROTEIN POTA"/>
    <property type="match status" value="1"/>
</dbReference>
<evidence type="ECO:0000256" key="11">
    <source>
        <dbReference type="ARBA" id="ARBA00066388"/>
    </source>
</evidence>
<keyword evidence="5 14" id="KW-0067">ATP-binding</keyword>
<evidence type="ECO:0000256" key="7">
    <source>
        <dbReference type="ARBA" id="ARBA00023065"/>
    </source>
</evidence>
<dbReference type="SUPFAM" id="SSF50331">
    <property type="entry name" value="MOP-like"/>
    <property type="match status" value="1"/>
</dbReference>
<keyword evidence="15" id="KW-1185">Reference proteome</keyword>
<keyword evidence="2" id="KW-1003">Cell membrane</keyword>
<dbReference type="InterPro" id="IPR008995">
    <property type="entry name" value="Mo/tungstate-bd_C_term_dom"/>
</dbReference>
<dbReference type="InterPro" id="IPR003593">
    <property type="entry name" value="AAA+_ATPase"/>
</dbReference>
<evidence type="ECO:0000256" key="1">
    <source>
        <dbReference type="ARBA" id="ARBA00022448"/>
    </source>
</evidence>
<dbReference type="InterPro" id="IPR017871">
    <property type="entry name" value="ABC_transporter-like_CS"/>
</dbReference>
<dbReference type="Gene3D" id="2.40.50.100">
    <property type="match status" value="1"/>
</dbReference>
<comment type="caution">
    <text evidence="14">The sequence shown here is derived from an EMBL/GenBank/DDBJ whole genome shotgun (WGS) entry which is preliminary data.</text>
</comment>
<evidence type="ECO:0000256" key="4">
    <source>
        <dbReference type="ARBA" id="ARBA00022741"/>
    </source>
</evidence>
<dbReference type="OrthoDB" id="9790614at2"/>
<dbReference type="EMBL" id="PZZP01000001">
    <property type="protein sequence ID" value="PTM59889.1"/>
    <property type="molecule type" value="Genomic_DNA"/>
</dbReference>
<dbReference type="InterPro" id="IPR027417">
    <property type="entry name" value="P-loop_NTPase"/>
</dbReference>
<dbReference type="EC" id="7.6.2.9" evidence="11"/>
<dbReference type="GO" id="GO:0015418">
    <property type="term" value="F:ABC-type quaternary ammonium compound transporting activity"/>
    <property type="evidence" value="ECO:0007669"/>
    <property type="project" value="UniProtKB-EC"/>
</dbReference>
<dbReference type="GO" id="GO:0016020">
    <property type="term" value="C:membrane"/>
    <property type="evidence" value="ECO:0007669"/>
    <property type="project" value="InterPro"/>
</dbReference>
<reference evidence="14 15" key="1">
    <citation type="submission" date="2018-04" db="EMBL/GenBank/DDBJ databases">
        <title>Genomic Encyclopedia of Archaeal and Bacterial Type Strains, Phase II (KMG-II): from individual species to whole genera.</title>
        <authorList>
            <person name="Goeker M."/>
        </authorList>
    </citation>
    <scope>NUCLEOTIDE SEQUENCE [LARGE SCALE GENOMIC DNA]</scope>
    <source>
        <strain evidence="14 15">DSM 45169</strain>
    </source>
</reference>
<evidence type="ECO:0000256" key="8">
    <source>
        <dbReference type="ARBA" id="ARBA00023136"/>
    </source>
</evidence>
<keyword evidence="3" id="KW-0410">Iron transport</keyword>
<gene>
    <name evidence="14" type="ORF">C8J48_2526</name>
</gene>
<organism evidence="14 15">
    <name type="scientific">Desmospora activa DSM 45169</name>
    <dbReference type="NCBI Taxonomy" id="1121389"/>
    <lineage>
        <taxon>Bacteria</taxon>
        <taxon>Bacillati</taxon>
        <taxon>Bacillota</taxon>
        <taxon>Bacilli</taxon>
        <taxon>Bacillales</taxon>
        <taxon>Thermoactinomycetaceae</taxon>
        <taxon>Desmospora</taxon>
    </lineage>
</organism>
<dbReference type="GO" id="GO:0015408">
    <property type="term" value="F:ABC-type ferric iron transporter activity"/>
    <property type="evidence" value="ECO:0007669"/>
    <property type="project" value="InterPro"/>
</dbReference>
<dbReference type="PANTHER" id="PTHR42781">
    <property type="entry name" value="SPERMIDINE/PUTRESCINE IMPORT ATP-BINDING PROTEIN POTA"/>
    <property type="match status" value="1"/>
</dbReference>
<evidence type="ECO:0000256" key="6">
    <source>
        <dbReference type="ARBA" id="ARBA00023004"/>
    </source>
</evidence>
<evidence type="ECO:0000256" key="2">
    <source>
        <dbReference type="ARBA" id="ARBA00022475"/>
    </source>
</evidence>
<proteinExistence type="predicted"/>
<dbReference type="Gene3D" id="2.40.50.140">
    <property type="entry name" value="Nucleic acid-binding proteins"/>
    <property type="match status" value="1"/>
</dbReference>
<keyword evidence="8" id="KW-0472">Membrane</keyword>
<evidence type="ECO:0000256" key="12">
    <source>
        <dbReference type="ARBA" id="ARBA00070305"/>
    </source>
</evidence>
<evidence type="ECO:0000259" key="13">
    <source>
        <dbReference type="PROSITE" id="PS50893"/>
    </source>
</evidence>
<dbReference type="Pfam" id="PF00005">
    <property type="entry name" value="ABC_tran"/>
    <property type="match status" value="1"/>
</dbReference>